<name>A0A0N8KLQ2_9CYAN</name>
<comment type="caution">
    <text evidence="2">The sequence shown here is derived from an EMBL/GenBank/DDBJ whole genome shotgun (WGS) entry which is preliminary data.</text>
</comment>
<accession>A0A0N8KLQ2</accession>
<protein>
    <recommendedName>
        <fullName evidence="1">CopG-like ribbon-helix-helix domain-containing protein</fullName>
    </recommendedName>
</protein>
<feature type="domain" description="CopG-like ribbon-helix-helix" evidence="1">
    <location>
        <begin position="8"/>
        <end position="48"/>
    </location>
</feature>
<evidence type="ECO:0000259" key="1">
    <source>
        <dbReference type="Pfam" id="PF07878"/>
    </source>
</evidence>
<organism evidence="2 3">
    <name type="scientific">Phormidesmis priestleyi Ana</name>
    <dbReference type="NCBI Taxonomy" id="1666911"/>
    <lineage>
        <taxon>Bacteria</taxon>
        <taxon>Bacillati</taxon>
        <taxon>Cyanobacteriota</taxon>
        <taxon>Cyanophyceae</taxon>
        <taxon>Leptolyngbyales</taxon>
        <taxon>Leptolyngbyaceae</taxon>
        <taxon>Phormidesmis</taxon>
    </lineage>
</organism>
<dbReference type="AlphaFoldDB" id="A0A0N8KLQ2"/>
<reference evidence="2 3" key="1">
    <citation type="submission" date="2015-09" db="EMBL/GenBank/DDBJ databases">
        <title>Identification and resolution of microdiversity through metagenomic sequencing of parallel consortia.</title>
        <authorList>
            <person name="Nelson W.C."/>
            <person name="Romine M.F."/>
            <person name="Lindemann S.R."/>
        </authorList>
    </citation>
    <scope>NUCLEOTIDE SEQUENCE [LARGE SCALE GENOMIC DNA]</scope>
    <source>
        <strain evidence="2">Ana</strain>
    </source>
</reference>
<evidence type="ECO:0000313" key="3">
    <source>
        <dbReference type="Proteomes" id="UP000050465"/>
    </source>
</evidence>
<proteinExistence type="predicted"/>
<evidence type="ECO:0000313" key="2">
    <source>
        <dbReference type="EMBL" id="KPQ31570.1"/>
    </source>
</evidence>
<sequence>MSSEPVAKRVYVTLPDTVADDLQIWAERRDQPLATVAAIAIELYLERLKASGDLQSSTTLEKNTTENQG</sequence>
<dbReference type="Pfam" id="PF07878">
    <property type="entry name" value="RHH_5"/>
    <property type="match status" value="1"/>
</dbReference>
<dbReference type="Proteomes" id="UP000050465">
    <property type="component" value="Unassembled WGS sequence"/>
</dbReference>
<gene>
    <name evidence="2" type="ORF">HLUCCA11_23445</name>
</gene>
<dbReference type="EMBL" id="LJZR01000095">
    <property type="protein sequence ID" value="KPQ31570.1"/>
    <property type="molecule type" value="Genomic_DNA"/>
</dbReference>
<dbReference type="InterPro" id="IPR012869">
    <property type="entry name" value="RHH_5"/>
</dbReference>